<keyword evidence="1" id="KW-0175">Coiled coil</keyword>
<name>A0A9P6NFT9_9BASI</name>
<feature type="region of interest" description="Disordered" evidence="2">
    <location>
        <begin position="1"/>
        <end position="20"/>
    </location>
</feature>
<feature type="compositionally biased region" description="Basic and acidic residues" evidence="2">
    <location>
        <begin position="148"/>
        <end position="157"/>
    </location>
</feature>
<dbReference type="OrthoDB" id="5390672at2759"/>
<evidence type="ECO:0000256" key="2">
    <source>
        <dbReference type="SAM" id="MobiDB-lite"/>
    </source>
</evidence>
<proteinExistence type="predicted"/>
<evidence type="ECO:0000259" key="3">
    <source>
        <dbReference type="Pfam" id="PF10159"/>
    </source>
</evidence>
<comment type="caution">
    <text evidence="4">The sequence shown here is derived from an EMBL/GenBank/DDBJ whole genome shotgun (WGS) entry which is preliminary data.</text>
</comment>
<dbReference type="Pfam" id="PF10159">
    <property type="entry name" value="MMtag"/>
    <property type="match status" value="1"/>
</dbReference>
<dbReference type="AlphaFoldDB" id="A0A9P6NFT9"/>
<organism evidence="4 5">
    <name type="scientific">Cronartium quercuum f. sp. fusiforme G11</name>
    <dbReference type="NCBI Taxonomy" id="708437"/>
    <lineage>
        <taxon>Eukaryota</taxon>
        <taxon>Fungi</taxon>
        <taxon>Dikarya</taxon>
        <taxon>Basidiomycota</taxon>
        <taxon>Pucciniomycotina</taxon>
        <taxon>Pucciniomycetes</taxon>
        <taxon>Pucciniales</taxon>
        <taxon>Coleosporiaceae</taxon>
        <taxon>Cronartium</taxon>
    </lineage>
</organism>
<feature type="region of interest" description="Disordered" evidence="2">
    <location>
        <begin position="94"/>
        <end position="261"/>
    </location>
</feature>
<feature type="compositionally biased region" description="Gly residues" evidence="2">
    <location>
        <begin position="1"/>
        <end position="15"/>
    </location>
</feature>
<dbReference type="InterPro" id="IPR039207">
    <property type="entry name" value="MMTAG2-like"/>
</dbReference>
<dbReference type="Proteomes" id="UP000886653">
    <property type="component" value="Unassembled WGS sequence"/>
</dbReference>
<dbReference type="InterPro" id="IPR019315">
    <property type="entry name" value="MMTA2_N"/>
</dbReference>
<feature type="domain" description="Multiple myeloma tumor-associated protein 2-like N-terminal" evidence="3">
    <location>
        <begin position="9"/>
        <end position="91"/>
    </location>
</feature>
<dbReference type="PANTHER" id="PTHR14580:SF0">
    <property type="entry name" value="MULTIPLE MYELOMA TUMOR-ASSOCIATED PROTEIN 2"/>
    <property type="match status" value="1"/>
</dbReference>
<evidence type="ECO:0000256" key="1">
    <source>
        <dbReference type="SAM" id="Coils"/>
    </source>
</evidence>
<keyword evidence="5" id="KW-1185">Reference proteome</keyword>
<accession>A0A9P6NFT9</accession>
<dbReference type="EMBL" id="MU167288">
    <property type="protein sequence ID" value="KAG0144807.1"/>
    <property type="molecule type" value="Genomic_DNA"/>
</dbReference>
<feature type="compositionally biased region" description="Pro residues" evidence="2">
    <location>
        <begin position="230"/>
        <end position="244"/>
    </location>
</feature>
<feature type="compositionally biased region" description="Basic and acidic residues" evidence="2">
    <location>
        <begin position="110"/>
        <end position="134"/>
    </location>
</feature>
<evidence type="ECO:0000313" key="5">
    <source>
        <dbReference type="Proteomes" id="UP000886653"/>
    </source>
</evidence>
<protein>
    <recommendedName>
        <fullName evidence="3">Multiple myeloma tumor-associated protein 2-like N-terminal domain-containing protein</fullName>
    </recommendedName>
</protein>
<reference evidence="4" key="1">
    <citation type="submission" date="2013-11" db="EMBL/GenBank/DDBJ databases">
        <title>Genome sequence of the fusiform rust pathogen reveals effectors for host alternation and coevolution with pine.</title>
        <authorList>
            <consortium name="DOE Joint Genome Institute"/>
            <person name="Smith K."/>
            <person name="Pendleton A."/>
            <person name="Kubisiak T."/>
            <person name="Anderson C."/>
            <person name="Salamov A."/>
            <person name="Aerts A."/>
            <person name="Riley R."/>
            <person name="Clum A."/>
            <person name="Lindquist E."/>
            <person name="Ence D."/>
            <person name="Campbell M."/>
            <person name="Kronenberg Z."/>
            <person name="Feau N."/>
            <person name="Dhillon B."/>
            <person name="Hamelin R."/>
            <person name="Burleigh J."/>
            <person name="Smith J."/>
            <person name="Yandell M."/>
            <person name="Nelson C."/>
            <person name="Grigoriev I."/>
            <person name="Davis J."/>
        </authorList>
    </citation>
    <scope>NUCLEOTIDE SEQUENCE</scope>
    <source>
        <strain evidence="4">G11</strain>
    </source>
</reference>
<feature type="compositionally biased region" description="Basic residues" evidence="2">
    <location>
        <begin position="135"/>
        <end position="147"/>
    </location>
</feature>
<feature type="coiled-coil region" evidence="1">
    <location>
        <begin position="54"/>
        <end position="84"/>
    </location>
</feature>
<evidence type="ECO:0000313" key="4">
    <source>
        <dbReference type="EMBL" id="KAG0144807.1"/>
    </source>
</evidence>
<feature type="compositionally biased region" description="Basic residues" evidence="2">
    <location>
        <begin position="162"/>
        <end position="177"/>
    </location>
</feature>
<feature type="compositionally biased region" description="Basic and acidic residues" evidence="2">
    <location>
        <begin position="178"/>
        <end position="196"/>
    </location>
</feature>
<dbReference type="PANTHER" id="PTHR14580">
    <property type="entry name" value="MULTIPLE MYELOMA TUMOR-ASSOCIATED PROTEIN 2 FAMILY MEMBER"/>
    <property type="match status" value="1"/>
</dbReference>
<sequence length="261" mass="30274">MFSGPIRGGTRGGQGDFKWTDVADDKDRENYLGHSILAPVGRWQKNRDITWYNNEGKRTAEEQAEDERKRKQEEIKAIKAIEEEALSVALGFKPAAKGVGSSSNATALGDRPDTEADREAKASRKATEKAEKAARKAARAAKRAARHERHDTRDPRRSTTPKPHHTSRSPPRYRRNSRSPDRYREPDGRLEGERNGRHVRRERSRSEERGWDRGGTNRRRRREEDRPRSRSPPPPSRRPRSPSPRPHRPDEDQYHRYRSRR</sequence>
<gene>
    <name evidence="4" type="ORF">CROQUDRAFT_94599</name>
</gene>